<protein>
    <submittedName>
        <fullName evidence="2">Uncharacterized protein</fullName>
    </submittedName>
</protein>
<dbReference type="EMBL" id="RQTK01000110">
    <property type="protein sequence ID" value="RUS87473.1"/>
    <property type="molecule type" value="Genomic_DNA"/>
</dbReference>
<dbReference type="Proteomes" id="UP000271974">
    <property type="component" value="Unassembled WGS sequence"/>
</dbReference>
<feature type="compositionally biased region" description="Polar residues" evidence="1">
    <location>
        <begin position="499"/>
        <end position="517"/>
    </location>
</feature>
<dbReference type="STRING" id="188477.A0A433U0X2"/>
<feature type="non-terminal residue" evidence="2">
    <location>
        <position position="1300"/>
    </location>
</feature>
<proteinExistence type="predicted"/>
<evidence type="ECO:0000313" key="3">
    <source>
        <dbReference type="Proteomes" id="UP000271974"/>
    </source>
</evidence>
<feature type="region of interest" description="Disordered" evidence="1">
    <location>
        <begin position="345"/>
        <end position="384"/>
    </location>
</feature>
<feature type="region of interest" description="Disordered" evidence="1">
    <location>
        <begin position="499"/>
        <end position="533"/>
    </location>
</feature>
<organism evidence="2 3">
    <name type="scientific">Elysia chlorotica</name>
    <name type="common">Eastern emerald elysia</name>
    <name type="synonym">Sea slug</name>
    <dbReference type="NCBI Taxonomy" id="188477"/>
    <lineage>
        <taxon>Eukaryota</taxon>
        <taxon>Metazoa</taxon>
        <taxon>Spiralia</taxon>
        <taxon>Lophotrochozoa</taxon>
        <taxon>Mollusca</taxon>
        <taxon>Gastropoda</taxon>
        <taxon>Heterobranchia</taxon>
        <taxon>Euthyneura</taxon>
        <taxon>Panpulmonata</taxon>
        <taxon>Sacoglossa</taxon>
        <taxon>Placobranchoidea</taxon>
        <taxon>Plakobranchidae</taxon>
        <taxon>Elysia</taxon>
    </lineage>
</organism>
<feature type="region of interest" description="Disordered" evidence="1">
    <location>
        <begin position="160"/>
        <end position="200"/>
    </location>
</feature>
<feature type="compositionally biased region" description="Basic and acidic residues" evidence="1">
    <location>
        <begin position="1062"/>
        <end position="1107"/>
    </location>
</feature>
<feature type="compositionally biased region" description="Basic and acidic residues" evidence="1">
    <location>
        <begin position="1225"/>
        <end position="1236"/>
    </location>
</feature>
<feature type="region of interest" description="Disordered" evidence="1">
    <location>
        <begin position="289"/>
        <end position="318"/>
    </location>
</feature>
<feature type="compositionally biased region" description="Polar residues" evidence="1">
    <location>
        <begin position="169"/>
        <end position="200"/>
    </location>
</feature>
<feature type="region of interest" description="Disordered" evidence="1">
    <location>
        <begin position="1058"/>
        <end position="1156"/>
    </location>
</feature>
<feature type="region of interest" description="Disordered" evidence="1">
    <location>
        <begin position="1190"/>
        <end position="1300"/>
    </location>
</feature>
<evidence type="ECO:0000313" key="2">
    <source>
        <dbReference type="EMBL" id="RUS87473.1"/>
    </source>
</evidence>
<comment type="caution">
    <text evidence="2">The sequence shown here is derived from an EMBL/GenBank/DDBJ whole genome shotgun (WGS) entry which is preliminary data.</text>
</comment>
<feature type="compositionally biased region" description="Basic and acidic residues" evidence="1">
    <location>
        <begin position="793"/>
        <end position="804"/>
    </location>
</feature>
<feature type="compositionally biased region" description="Polar residues" evidence="1">
    <location>
        <begin position="353"/>
        <end position="363"/>
    </location>
</feature>
<feature type="compositionally biased region" description="Basic and acidic residues" evidence="1">
    <location>
        <begin position="936"/>
        <end position="954"/>
    </location>
</feature>
<feature type="region of interest" description="Disordered" evidence="1">
    <location>
        <begin position="1"/>
        <end position="27"/>
    </location>
</feature>
<keyword evidence="3" id="KW-1185">Reference proteome</keyword>
<feature type="compositionally biased region" description="Polar residues" evidence="1">
    <location>
        <begin position="907"/>
        <end position="918"/>
    </location>
</feature>
<evidence type="ECO:0000256" key="1">
    <source>
        <dbReference type="SAM" id="MobiDB-lite"/>
    </source>
</evidence>
<feature type="region of interest" description="Disordered" evidence="1">
    <location>
        <begin position="848"/>
        <end position="990"/>
    </location>
</feature>
<feature type="region of interest" description="Disordered" evidence="1">
    <location>
        <begin position="793"/>
        <end position="833"/>
    </location>
</feature>
<gene>
    <name evidence="2" type="ORF">EGW08_004789</name>
</gene>
<dbReference type="OrthoDB" id="6163239at2759"/>
<sequence length="1300" mass="144131">MNSKGQSMDDSNKSPRGGDSGKSSFDMMQHLINEMDKSSQRIDEFNTDQLKTTSRNSSTEKHHIDLLYDEAWKSEDSDAECLKEVPVDFFDKIGGDSGCEDAVNSAIAEVSKDFLAGLRASVSHNQNGDSDDSHISSDTDFKLIKGMPAYARYPETAAGLSDTDWNPYGTESDTNFSPRVPSQETPANRPSSSKISAITSFNPPLHSTDLEAVTPSFALCSIPNTCTRKQDIHDISGDHVVTLKPDVTADFSSISHVSEQTFSPLKVVSAPIKPSDLNKTMRGNELEAFGKSSKGSEIPKLHREPVSSSIDKNVSSHETPKLEFKAIGTRYISVMDRAKMMGIPGDIVDGKMSDSQNSTATNETCRRRPQGSEAGDTSDDDMLGQKVKRVLQDTKYLERGQGDKKPMDEIAIDYSSLQRDLQEIQESLNQNLGSASAVVDKEKTNHKSTPSSSDNDGDIIPSTTTTPERRRNRMTWAFEGPLNDEQLSNNLEEVSLNAYRNSSGSQRPSGEKQSYNSDGDETRTSGSSDKVDDHTAADQALAEMSAILRPHPQLLMTAAESGIITRGISSAQDVDEMLSNFRNQRRELESRYQQLSNPGLADKVFRILTTQDPDAQVEGILSQVNAQERDERARYALSLHNSNLNFSSTDTDNLNTSNQSFSLPDDVRRRLDLSGLSSADGSRVADKSSFVLPSSKGFTAFDDMTKFLSSQMAKVSEKTFNHSLEMRIPPQVATCYPLFADHKDKDQEKGDEGTVAGVPSIAEQQSADLFSGLPHEGEPTATSSPIEALTDEFKDESNNRHSSAEDSDSSSGKRKEKYRPYRPPGSKDFYYTESDAASIADSVTTIESTHIGSDDARGPILPSSALGSRKDPPPSGGIYAKHKALSSVPESLPPIQEKSVLDDQESETNQSDKLSGSGKSKEVTGKGNASSSKFEGNLRENRERHIEGSKDRRVQSSVPASGAADGLYSRGVAAARRDAQWDNRMRERGQDALEHESLRNIEETVAKFTELSDLGSIGAYSQRSRINESESIRQSSDQCLTRDVDKDEPLSLRVKMTYTDYPEDKYAEPRGAEKRFANEGRERQEFAKESVDSDQYWEKRREREESRYTGYQDDLSHRYPSSYFKRKDDYSTEVNNSEPRGRSWDQDTSSSPVRDARLSPAFHRALSAELRQAIEARSPLLSQNIERSLAQAPLETPAWRTTQDNDVEKYEQPRRSRSPPPTFLARERGQPPRDYARSPVALSRRSPPPARPAWTEQGRESPVQQSRDRAQSRESPPVQLTRDRVVSPLPTRDSRLRSQS</sequence>
<reference evidence="2 3" key="1">
    <citation type="submission" date="2019-01" db="EMBL/GenBank/DDBJ databases">
        <title>A draft genome assembly of the solar-powered sea slug Elysia chlorotica.</title>
        <authorList>
            <person name="Cai H."/>
            <person name="Li Q."/>
            <person name="Fang X."/>
            <person name="Li J."/>
            <person name="Curtis N.E."/>
            <person name="Altenburger A."/>
            <person name="Shibata T."/>
            <person name="Feng M."/>
            <person name="Maeda T."/>
            <person name="Schwartz J.A."/>
            <person name="Shigenobu S."/>
            <person name="Lundholm N."/>
            <person name="Nishiyama T."/>
            <person name="Yang H."/>
            <person name="Hasebe M."/>
            <person name="Li S."/>
            <person name="Pierce S.K."/>
            <person name="Wang J."/>
        </authorList>
    </citation>
    <scope>NUCLEOTIDE SEQUENCE [LARGE SCALE GENOMIC DNA]</scope>
    <source>
        <strain evidence="2">EC2010</strain>
        <tissue evidence="2">Whole organism of an adult</tissue>
    </source>
</reference>
<feature type="region of interest" description="Disordered" evidence="1">
    <location>
        <begin position="1021"/>
        <end position="1046"/>
    </location>
</feature>
<feature type="compositionally biased region" description="Basic and acidic residues" evidence="1">
    <location>
        <begin position="975"/>
        <end position="990"/>
    </location>
</feature>
<name>A0A433U0X2_ELYCH</name>
<accession>A0A433U0X2</accession>
<feature type="region of interest" description="Disordered" evidence="1">
    <location>
        <begin position="434"/>
        <end position="472"/>
    </location>
</feature>